<comment type="caution">
    <text evidence="1">The sequence shown here is derived from an EMBL/GenBank/DDBJ whole genome shotgun (WGS) entry which is preliminary data.</text>
</comment>
<accession>A0ACC5PZS9</accession>
<reference evidence="1" key="1">
    <citation type="submission" date="2020-10" db="EMBL/GenBank/DDBJ databases">
        <authorList>
            <person name="Castelo-Branco R."/>
            <person name="Eusebio N."/>
            <person name="Adriana R."/>
            <person name="Vieira A."/>
            <person name="Brugerolle De Fraissinette N."/>
            <person name="Rezende De Castro R."/>
            <person name="Schneider M.P."/>
            <person name="Vasconcelos V."/>
            <person name="Leao P.N."/>
        </authorList>
    </citation>
    <scope>NUCLEOTIDE SEQUENCE</scope>
    <source>
        <strain evidence="1">LEGE 04289</strain>
    </source>
</reference>
<organism evidence="1 2">
    <name type="scientific">Dolichospermum flos-aquae LEGE 04289</name>
    <dbReference type="NCBI Taxonomy" id="1828708"/>
    <lineage>
        <taxon>Bacteria</taxon>
        <taxon>Bacillati</taxon>
        <taxon>Cyanobacteriota</taxon>
        <taxon>Cyanophyceae</taxon>
        <taxon>Nostocales</taxon>
        <taxon>Aphanizomenonaceae</taxon>
        <taxon>Dolichospermum</taxon>
    </lineage>
</organism>
<dbReference type="Proteomes" id="UP000597867">
    <property type="component" value="Unassembled WGS sequence"/>
</dbReference>
<name>A0ACC5PZS9_DOLFA</name>
<evidence type="ECO:0000313" key="2">
    <source>
        <dbReference type="Proteomes" id="UP000597867"/>
    </source>
</evidence>
<evidence type="ECO:0000313" key="1">
    <source>
        <dbReference type="EMBL" id="MBE9218540.1"/>
    </source>
</evidence>
<proteinExistence type="predicted"/>
<sequence>MAQGKRISQQLYQQVLDIAKE</sequence>
<gene>
    <name evidence="1" type="ORF">IQ222_07015</name>
</gene>
<dbReference type="EMBL" id="JADEWF010000017">
    <property type="protein sequence ID" value="MBE9218540.1"/>
    <property type="molecule type" value="Genomic_DNA"/>
</dbReference>
<protein>
    <submittedName>
        <fullName evidence="1">Uncharacterized protein</fullName>
    </submittedName>
</protein>
<keyword evidence="2" id="KW-1185">Reference proteome</keyword>